<protein>
    <recommendedName>
        <fullName evidence="2">TonB C-terminal domain-containing protein</fullName>
    </recommendedName>
</protein>
<dbReference type="PANTHER" id="PTHR34978">
    <property type="entry name" value="POSSIBLE SENSOR-TRANSDUCER PROTEIN BLAR"/>
    <property type="match status" value="1"/>
</dbReference>
<feature type="transmembrane region" description="Helical" evidence="1">
    <location>
        <begin position="291"/>
        <end position="310"/>
    </location>
</feature>
<gene>
    <name evidence="3" type="ORF">GCM10011340_27650</name>
</gene>
<feature type="transmembrane region" description="Helical" evidence="1">
    <location>
        <begin position="156"/>
        <end position="177"/>
    </location>
</feature>
<dbReference type="CDD" id="cd07341">
    <property type="entry name" value="M56_BlaR1_MecR1_like"/>
    <property type="match status" value="1"/>
</dbReference>
<dbReference type="InterPro" id="IPR008756">
    <property type="entry name" value="Peptidase_M56"/>
</dbReference>
<keyword evidence="4" id="KW-1185">Reference proteome</keyword>
<dbReference type="Gene3D" id="3.30.1150.10">
    <property type="match status" value="1"/>
</dbReference>
<evidence type="ECO:0000256" key="1">
    <source>
        <dbReference type="SAM" id="Phobius"/>
    </source>
</evidence>
<dbReference type="EMBL" id="BNAG01000004">
    <property type="protein sequence ID" value="GHE70439.1"/>
    <property type="molecule type" value="Genomic_DNA"/>
</dbReference>
<keyword evidence="1" id="KW-0472">Membrane</keyword>
<dbReference type="RefSeq" id="WP_189630879.1">
    <property type="nucleotide sequence ID" value="NZ_BNAG01000004.1"/>
</dbReference>
<dbReference type="Proteomes" id="UP000658258">
    <property type="component" value="Unassembled WGS sequence"/>
</dbReference>
<dbReference type="Pfam" id="PF03544">
    <property type="entry name" value="TonB_C"/>
    <property type="match status" value="1"/>
</dbReference>
<name>A0ABQ3ICQ7_9BACT</name>
<dbReference type="InterPro" id="IPR052173">
    <property type="entry name" value="Beta-lactam_resp_regulator"/>
</dbReference>
<dbReference type="InterPro" id="IPR037682">
    <property type="entry name" value="TonB_C"/>
</dbReference>
<accession>A0ABQ3ICQ7</accession>
<feature type="domain" description="TonB C-terminal" evidence="2">
    <location>
        <begin position="340"/>
        <end position="430"/>
    </location>
</feature>
<dbReference type="SUPFAM" id="SSF74653">
    <property type="entry name" value="TolA/TonB C-terminal domain"/>
    <property type="match status" value="1"/>
</dbReference>
<feature type="transmembrane region" description="Helical" evidence="1">
    <location>
        <begin position="16"/>
        <end position="37"/>
    </location>
</feature>
<organism evidence="3 4">
    <name type="scientific">Roseivirga thermotolerans</name>
    <dbReference type="NCBI Taxonomy" id="1758176"/>
    <lineage>
        <taxon>Bacteria</taxon>
        <taxon>Pseudomonadati</taxon>
        <taxon>Bacteroidota</taxon>
        <taxon>Cytophagia</taxon>
        <taxon>Cytophagales</taxon>
        <taxon>Roseivirgaceae</taxon>
        <taxon>Roseivirga</taxon>
    </lineage>
</organism>
<sequence length="430" mass="50014">MKKHPTVELLESLNEGVIYLIESATCLAILYLLYHFFFRNDKSFQYNRFYLLAALFLSVSFPLMEFSYDPATTPGFFNSIHQFGNGVGSEPIIEAEKAYSYTITAQSERPFLLWWEALLMLYVTGVVYGLLKLFIQIRSFKEVIWYKRHNTRFKDNYFLVSTDGTMPTFSFFNYLFWDNSQEHSEEQKEQIIAHERAHIDQKHSFDIIFIEVLKIIFWFNPLVYLYKQLLEEVHEYAADHAVVSKTGHSQYAHLLVSTVFNKMGLKYGSYFGKNKTLKRLDMMKKVARTNYMKLLIPVPVMALLFFIFSFEALPVEQVNVKNYTIEPLANSMQEVPMPEIGIENWKQMLEESIEYPEAAKVANTEGEVLVSFEVNQLGAIQNLKFHNRLGFDTEKAIINALQRSSRWKPAKANGNAVTSVIKLPIEFKKS</sequence>
<evidence type="ECO:0000259" key="2">
    <source>
        <dbReference type="PROSITE" id="PS52015"/>
    </source>
</evidence>
<keyword evidence="1" id="KW-1133">Transmembrane helix</keyword>
<evidence type="ECO:0000313" key="3">
    <source>
        <dbReference type="EMBL" id="GHE70439.1"/>
    </source>
</evidence>
<feature type="transmembrane region" description="Helical" evidence="1">
    <location>
        <begin position="207"/>
        <end position="226"/>
    </location>
</feature>
<dbReference type="Pfam" id="PF05569">
    <property type="entry name" value="Peptidase_M56"/>
    <property type="match status" value="1"/>
</dbReference>
<feature type="transmembrane region" description="Helical" evidence="1">
    <location>
        <begin position="112"/>
        <end position="135"/>
    </location>
</feature>
<evidence type="ECO:0000313" key="4">
    <source>
        <dbReference type="Proteomes" id="UP000658258"/>
    </source>
</evidence>
<comment type="caution">
    <text evidence="3">The sequence shown here is derived from an EMBL/GenBank/DDBJ whole genome shotgun (WGS) entry which is preliminary data.</text>
</comment>
<dbReference type="PROSITE" id="PS52015">
    <property type="entry name" value="TONB_CTD"/>
    <property type="match status" value="1"/>
</dbReference>
<feature type="transmembrane region" description="Helical" evidence="1">
    <location>
        <begin position="49"/>
        <end position="68"/>
    </location>
</feature>
<reference evidence="4" key="1">
    <citation type="journal article" date="2019" name="Int. J. Syst. Evol. Microbiol.">
        <title>The Global Catalogue of Microorganisms (GCM) 10K type strain sequencing project: providing services to taxonomists for standard genome sequencing and annotation.</title>
        <authorList>
            <consortium name="The Broad Institute Genomics Platform"/>
            <consortium name="The Broad Institute Genome Sequencing Center for Infectious Disease"/>
            <person name="Wu L."/>
            <person name="Ma J."/>
        </authorList>
    </citation>
    <scope>NUCLEOTIDE SEQUENCE [LARGE SCALE GENOMIC DNA]</scope>
    <source>
        <strain evidence="4">CGMCC 1.15111</strain>
    </source>
</reference>
<dbReference type="PANTHER" id="PTHR34978:SF3">
    <property type="entry name" value="SLR0241 PROTEIN"/>
    <property type="match status" value="1"/>
</dbReference>
<proteinExistence type="predicted"/>
<keyword evidence="1" id="KW-0812">Transmembrane</keyword>